<evidence type="ECO:0000313" key="2">
    <source>
        <dbReference type="Proteomes" id="UP001497535"/>
    </source>
</evidence>
<dbReference type="EMBL" id="CAVMJV010000085">
    <property type="protein sequence ID" value="CAK5091006.1"/>
    <property type="molecule type" value="Genomic_DNA"/>
</dbReference>
<dbReference type="Proteomes" id="UP001497535">
    <property type="component" value="Unassembled WGS sequence"/>
</dbReference>
<accession>A0ACB1AL01</accession>
<organism evidence="1 2">
    <name type="scientific">Meloidogyne enterolobii</name>
    <name type="common">Root-knot nematode worm</name>
    <name type="synonym">Meloidogyne mayaguensis</name>
    <dbReference type="NCBI Taxonomy" id="390850"/>
    <lineage>
        <taxon>Eukaryota</taxon>
        <taxon>Metazoa</taxon>
        <taxon>Ecdysozoa</taxon>
        <taxon>Nematoda</taxon>
        <taxon>Chromadorea</taxon>
        <taxon>Rhabditida</taxon>
        <taxon>Tylenchina</taxon>
        <taxon>Tylenchomorpha</taxon>
        <taxon>Tylenchoidea</taxon>
        <taxon>Meloidogynidae</taxon>
        <taxon>Meloidogyninae</taxon>
        <taxon>Meloidogyne</taxon>
    </lineage>
</organism>
<keyword evidence="2" id="KW-1185">Reference proteome</keyword>
<comment type="caution">
    <text evidence="1">The sequence shown here is derived from an EMBL/GenBank/DDBJ whole genome shotgun (WGS) entry which is preliminary data.</text>
</comment>
<protein>
    <submittedName>
        <fullName evidence="1">Uncharacterized protein</fullName>
    </submittedName>
</protein>
<sequence length="126" mass="13988">MWSVEVASIIGINLEANCSTDSPSFCLHMLRALKISSRFCVVSKFSFILLMAPSRVVFSAWGILSNILRAFPSRHTLRRAILSLSLHLPLHSIMSLNFLAQFPNSITELPAKIVNVGEFSVESILI</sequence>
<evidence type="ECO:0000313" key="1">
    <source>
        <dbReference type="EMBL" id="CAK5091006.1"/>
    </source>
</evidence>
<name>A0ACB1AL01_MELEN</name>
<gene>
    <name evidence="1" type="ORF">MENTE1834_LOCUS38827</name>
</gene>
<proteinExistence type="predicted"/>
<reference evidence="1" key="1">
    <citation type="submission" date="2023-11" db="EMBL/GenBank/DDBJ databases">
        <authorList>
            <person name="Poullet M."/>
        </authorList>
    </citation>
    <scope>NUCLEOTIDE SEQUENCE</scope>
    <source>
        <strain evidence="1">E1834</strain>
    </source>
</reference>